<dbReference type="GO" id="GO:0006355">
    <property type="term" value="P:regulation of DNA-templated transcription"/>
    <property type="evidence" value="ECO:0007669"/>
    <property type="project" value="UniProtKB-ARBA"/>
</dbReference>
<feature type="region of interest" description="Disordered" evidence="6">
    <location>
        <begin position="88"/>
        <end position="136"/>
    </location>
</feature>
<keyword evidence="4" id="KW-0804">Transcription</keyword>
<dbReference type="Pfam" id="PF13837">
    <property type="entry name" value="Myb_DNA-bind_4"/>
    <property type="match status" value="1"/>
</dbReference>
<evidence type="ECO:0000313" key="8">
    <source>
        <dbReference type="EMBL" id="MQL97281.1"/>
    </source>
</evidence>
<feature type="compositionally biased region" description="Acidic residues" evidence="6">
    <location>
        <begin position="101"/>
        <end position="115"/>
    </location>
</feature>
<gene>
    <name evidence="8" type="ORF">Taro_029964</name>
</gene>
<name>A0A843VK98_COLES</name>
<evidence type="ECO:0000256" key="5">
    <source>
        <dbReference type="ARBA" id="ARBA00023242"/>
    </source>
</evidence>
<accession>A0A843VK98</accession>
<evidence type="ECO:0000256" key="4">
    <source>
        <dbReference type="ARBA" id="ARBA00023163"/>
    </source>
</evidence>
<comment type="caution">
    <text evidence="8">The sequence shown here is derived from an EMBL/GenBank/DDBJ whole genome shotgun (WGS) entry which is preliminary data.</text>
</comment>
<feature type="compositionally biased region" description="Basic residues" evidence="6">
    <location>
        <begin position="1"/>
        <end position="10"/>
    </location>
</feature>
<comment type="subcellular location">
    <subcellularLocation>
        <location evidence="1">Nucleus</location>
    </subcellularLocation>
</comment>
<feature type="compositionally biased region" description="Gly residues" evidence="6">
    <location>
        <begin position="23"/>
        <end position="35"/>
    </location>
</feature>
<keyword evidence="3" id="KW-0238">DNA-binding</keyword>
<organism evidence="8 9">
    <name type="scientific">Colocasia esculenta</name>
    <name type="common">Wild taro</name>
    <name type="synonym">Arum esculentum</name>
    <dbReference type="NCBI Taxonomy" id="4460"/>
    <lineage>
        <taxon>Eukaryota</taxon>
        <taxon>Viridiplantae</taxon>
        <taxon>Streptophyta</taxon>
        <taxon>Embryophyta</taxon>
        <taxon>Tracheophyta</taxon>
        <taxon>Spermatophyta</taxon>
        <taxon>Magnoliopsida</taxon>
        <taxon>Liliopsida</taxon>
        <taxon>Araceae</taxon>
        <taxon>Aroideae</taxon>
        <taxon>Colocasieae</taxon>
        <taxon>Colocasia</taxon>
    </lineage>
</organism>
<evidence type="ECO:0000256" key="1">
    <source>
        <dbReference type="ARBA" id="ARBA00004123"/>
    </source>
</evidence>
<keyword evidence="5" id="KW-0539">Nucleus</keyword>
<keyword evidence="9" id="KW-1185">Reference proteome</keyword>
<dbReference type="PANTHER" id="PTHR21654">
    <property type="entry name" value="FI21293P1"/>
    <property type="match status" value="1"/>
</dbReference>
<reference evidence="8" key="1">
    <citation type="submission" date="2017-07" db="EMBL/GenBank/DDBJ databases">
        <title>Taro Niue Genome Assembly and Annotation.</title>
        <authorList>
            <person name="Atibalentja N."/>
            <person name="Keating K."/>
            <person name="Fields C.J."/>
        </authorList>
    </citation>
    <scope>NUCLEOTIDE SEQUENCE</scope>
    <source>
        <strain evidence="8">Niue_2</strain>
        <tissue evidence="8">Leaf</tissue>
    </source>
</reference>
<dbReference type="GO" id="GO:0005634">
    <property type="term" value="C:nucleus"/>
    <property type="evidence" value="ECO:0007669"/>
    <property type="project" value="UniProtKB-SubCell"/>
</dbReference>
<feature type="region of interest" description="Disordered" evidence="6">
    <location>
        <begin position="1"/>
        <end position="41"/>
    </location>
</feature>
<keyword evidence="2" id="KW-0805">Transcription regulation</keyword>
<dbReference type="EMBL" id="NMUH01002026">
    <property type="protein sequence ID" value="MQL97281.1"/>
    <property type="molecule type" value="Genomic_DNA"/>
</dbReference>
<evidence type="ECO:0000256" key="3">
    <source>
        <dbReference type="ARBA" id="ARBA00023125"/>
    </source>
</evidence>
<proteinExistence type="predicted"/>
<feature type="domain" description="Myb/SANT-like DNA-binding" evidence="7">
    <location>
        <begin position="43"/>
        <end position="91"/>
    </location>
</feature>
<evidence type="ECO:0000313" key="9">
    <source>
        <dbReference type="Proteomes" id="UP000652761"/>
    </source>
</evidence>
<dbReference type="InterPro" id="IPR044822">
    <property type="entry name" value="Myb_DNA-bind_4"/>
</dbReference>
<evidence type="ECO:0000256" key="2">
    <source>
        <dbReference type="ARBA" id="ARBA00023015"/>
    </source>
</evidence>
<protein>
    <recommendedName>
        <fullName evidence="7">Myb/SANT-like DNA-binding domain-containing protein</fullName>
    </recommendedName>
</protein>
<sequence length="224" mass="25963">MEVHHHHHQQQRQYYLNVNPDPGGEGGDGSGGGGGGERDRFPQWSHAETKEFLAIRAELDRSFLETKRNRHLWAAVSSRMAAKGFHRTPDHFDEAKQGAVLEDDDMNEPCGGEEQESSRKKRKIGASSSGSGGRDLESTLREFMRWHVEMEGQRLQAAEAREMERAEREMEWRRVMEALAMERVEMDRRWREREEDRRVREEARAERRDALVTALLNKLAQKGL</sequence>
<dbReference type="AlphaFoldDB" id="A0A843VK98"/>
<dbReference type="OrthoDB" id="691673at2759"/>
<evidence type="ECO:0000256" key="6">
    <source>
        <dbReference type="SAM" id="MobiDB-lite"/>
    </source>
</evidence>
<dbReference type="Proteomes" id="UP000652761">
    <property type="component" value="Unassembled WGS sequence"/>
</dbReference>
<dbReference type="Gene3D" id="1.10.10.60">
    <property type="entry name" value="Homeodomain-like"/>
    <property type="match status" value="1"/>
</dbReference>
<dbReference type="GO" id="GO:0003677">
    <property type="term" value="F:DNA binding"/>
    <property type="evidence" value="ECO:0007669"/>
    <property type="project" value="UniProtKB-KW"/>
</dbReference>
<evidence type="ECO:0000259" key="7">
    <source>
        <dbReference type="Pfam" id="PF13837"/>
    </source>
</evidence>
<dbReference type="PANTHER" id="PTHR21654:SF66">
    <property type="entry name" value="TRIHELIX TRANSCRIPTION FACTOR GT-3B"/>
    <property type="match status" value="1"/>
</dbReference>